<sequence length="164" mass="17776">MSTQETVNLWLHDYAQAEGIEQLQLDEAGVCGISYLDGGERRVFTIEGPAHGDSFFLTGEVAECDAQGRETLLARALAANLDGEATRGAAFALDGTRLVLCYREVVSKCDAVAFGNTVNNFVAVLDQQRRRFGEWVEPESQSGISPVDAGSSFFPNAPHLMQFA</sequence>
<dbReference type="Gene3D" id="3.30.1460.10">
    <property type="match status" value="1"/>
</dbReference>
<dbReference type="GO" id="GO:0030254">
    <property type="term" value="P:protein secretion by the type III secretion system"/>
    <property type="evidence" value="ECO:0007669"/>
    <property type="project" value="InterPro"/>
</dbReference>
<dbReference type="AlphaFoldDB" id="A0A8J7QL80"/>
<reference evidence="1" key="1">
    <citation type="submission" date="2021-03" db="EMBL/GenBank/DDBJ databases">
        <authorList>
            <person name="Wang G."/>
        </authorList>
    </citation>
    <scope>NUCLEOTIDE SEQUENCE</scope>
    <source>
        <strain evidence="1">KCTC 12899</strain>
    </source>
</reference>
<keyword evidence="2" id="KW-1185">Reference proteome</keyword>
<dbReference type="Pfam" id="PF05932">
    <property type="entry name" value="CesT"/>
    <property type="match status" value="1"/>
</dbReference>
<dbReference type="EMBL" id="JAFREP010000029">
    <property type="protein sequence ID" value="MBO1321950.1"/>
    <property type="molecule type" value="Genomic_DNA"/>
</dbReference>
<dbReference type="RefSeq" id="WP_207861922.1">
    <property type="nucleotide sequence ID" value="NZ_JAFREP010000029.1"/>
</dbReference>
<comment type="caution">
    <text evidence="1">The sequence shown here is derived from an EMBL/GenBank/DDBJ whole genome shotgun (WGS) entry which is preliminary data.</text>
</comment>
<evidence type="ECO:0000313" key="1">
    <source>
        <dbReference type="EMBL" id="MBO1321950.1"/>
    </source>
</evidence>
<organism evidence="1 2">
    <name type="scientific">Acanthopleuribacter pedis</name>
    <dbReference type="NCBI Taxonomy" id="442870"/>
    <lineage>
        <taxon>Bacteria</taxon>
        <taxon>Pseudomonadati</taxon>
        <taxon>Acidobacteriota</taxon>
        <taxon>Holophagae</taxon>
        <taxon>Acanthopleuribacterales</taxon>
        <taxon>Acanthopleuribacteraceae</taxon>
        <taxon>Acanthopleuribacter</taxon>
    </lineage>
</organism>
<dbReference type="SUPFAM" id="SSF69635">
    <property type="entry name" value="Type III secretory system chaperone-like"/>
    <property type="match status" value="1"/>
</dbReference>
<proteinExistence type="predicted"/>
<dbReference type="InterPro" id="IPR010261">
    <property type="entry name" value="Tir_chaperone"/>
</dbReference>
<accession>A0A8J7QL80</accession>
<protein>
    <submittedName>
        <fullName evidence="1">Type III secretion system chaperone</fullName>
    </submittedName>
</protein>
<dbReference type="Proteomes" id="UP000664417">
    <property type="component" value="Unassembled WGS sequence"/>
</dbReference>
<gene>
    <name evidence="1" type="ORF">J3U88_25945</name>
</gene>
<evidence type="ECO:0000313" key="2">
    <source>
        <dbReference type="Proteomes" id="UP000664417"/>
    </source>
</evidence>
<name>A0A8J7QL80_9BACT</name>